<dbReference type="Proteomes" id="UP000284434">
    <property type="component" value="Unassembled WGS sequence"/>
</dbReference>
<name>A0A413IFP7_9BACT</name>
<evidence type="ECO:0000313" key="1">
    <source>
        <dbReference type="EMBL" id="RGY09306.1"/>
    </source>
</evidence>
<sequence length="62" mass="7308">MRESLKEFLEIIESCNQPTAFHRAMLENLFLLYSKGWKQMGLTETEKETLINAILDQFSKLK</sequence>
<proteinExistence type="predicted"/>
<evidence type="ECO:0000313" key="2">
    <source>
        <dbReference type="Proteomes" id="UP000284434"/>
    </source>
</evidence>
<dbReference type="RefSeq" id="WP_118102998.1">
    <property type="nucleotide sequence ID" value="NZ_JADMSC010000015.1"/>
</dbReference>
<comment type="caution">
    <text evidence="1">The sequence shown here is derived from an EMBL/GenBank/DDBJ whole genome shotgun (WGS) entry which is preliminary data.</text>
</comment>
<dbReference type="EMBL" id="QSCO01000003">
    <property type="protein sequence ID" value="RGY09306.1"/>
    <property type="molecule type" value="Genomic_DNA"/>
</dbReference>
<reference evidence="1 2" key="1">
    <citation type="submission" date="2018-08" db="EMBL/GenBank/DDBJ databases">
        <title>A genome reference for cultivated species of the human gut microbiota.</title>
        <authorList>
            <person name="Zou Y."/>
            <person name="Xue W."/>
            <person name="Luo G."/>
        </authorList>
    </citation>
    <scope>NUCLEOTIDE SEQUENCE [LARGE SCALE GENOMIC DNA]</scope>
    <source>
        <strain evidence="1 2">OF03-11</strain>
    </source>
</reference>
<protein>
    <submittedName>
        <fullName evidence="1">Uncharacterized protein</fullName>
    </submittedName>
</protein>
<gene>
    <name evidence="1" type="ORF">DXA53_03230</name>
</gene>
<organism evidence="1 2">
    <name type="scientific">Odoribacter splanchnicus</name>
    <dbReference type="NCBI Taxonomy" id="28118"/>
    <lineage>
        <taxon>Bacteria</taxon>
        <taxon>Pseudomonadati</taxon>
        <taxon>Bacteroidota</taxon>
        <taxon>Bacteroidia</taxon>
        <taxon>Bacteroidales</taxon>
        <taxon>Odoribacteraceae</taxon>
        <taxon>Odoribacter</taxon>
    </lineage>
</organism>
<dbReference type="AlphaFoldDB" id="A0A413IFP7"/>
<accession>A0A413IFP7</accession>